<dbReference type="EMBL" id="NBNE01001668">
    <property type="protein sequence ID" value="OWZ13110.1"/>
    <property type="molecule type" value="Genomic_DNA"/>
</dbReference>
<evidence type="ECO:0000313" key="1">
    <source>
        <dbReference type="EMBL" id="OWZ13110.1"/>
    </source>
</evidence>
<dbReference type="Gene3D" id="1.10.10.2460">
    <property type="match status" value="1"/>
</dbReference>
<keyword evidence="2" id="KW-1185">Reference proteome</keyword>
<proteinExistence type="predicted"/>
<dbReference type="AlphaFoldDB" id="A0A225W8E6"/>
<sequence length="53" mass="6427">MTNKKLEKAAFHWWHHHQYKLKDIDDFLKLASGQSGKNYDRLYNGYMLHADYV</sequence>
<accession>A0A225W8E6</accession>
<organism evidence="1 2">
    <name type="scientific">Phytophthora megakarya</name>
    <dbReference type="NCBI Taxonomy" id="4795"/>
    <lineage>
        <taxon>Eukaryota</taxon>
        <taxon>Sar</taxon>
        <taxon>Stramenopiles</taxon>
        <taxon>Oomycota</taxon>
        <taxon>Peronosporomycetes</taxon>
        <taxon>Peronosporales</taxon>
        <taxon>Peronosporaceae</taxon>
        <taxon>Phytophthora</taxon>
    </lineage>
</organism>
<protein>
    <submittedName>
        <fullName evidence="1">Avirulence protein</fullName>
    </submittedName>
</protein>
<gene>
    <name evidence="1" type="ORF">PHMEG_00013626</name>
</gene>
<dbReference type="Proteomes" id="UP000198211">
    <property type="component" value="Unassembled WGS sequence"/>
</dbReference>
<comment type="caution">
    <text evidence="1">The sequence shown here is derived from an EMBL/GenBank/DDBJ whole genome shotgun (WGS) entry which is preliminary data.</text>
</comment>
<name>A0A225W8E6_9STRA</name>
<evidence type="ECO:0000313" key="2">
    <source>
        <dbReference type="Proteomes" id="UP000198211"/>
    </source>
</evidence>
<dbReference type="OrthoDB" id="120062at2759"/>
<dbReference type="GO" id="GO:0005576">
    <property type="term" value="C:extracellular region"/>
    <property type="evidence" value="ECO:0007669"/>
    <property type="project" value="UniProtKB-SubCell"/>
</dbReference>
<reference evidence="2" key="1">
    <citation type="submission" date="2017-03" db="EMBL/GenBank/DDBJ databases">
        <title>Phytopthora megakarya and P. palmivora, two closely related causual agents of cacao black pod achieved similar genome size and gene model numbers by different mechanisms.</title>
        <authorList>
            <person name="Ali S."/>
            <person name="Shao J."/>
            <person name="Larry D.J."/>
            <person name="Kronmiller B."/>
            <person name="Shen D."/>
            <person name="Strem M.D."/>
            <person name="Melnick R.L."/>
            <person name="Guiltinan M.J."/>
            <person name="Tyler B.M."/>
            <person name="Meinhardt L.W."/>
            <person name="Bailey B.A."/>
        </authorList>
    </citation>
    <scope>NUCLEOTIDE SEQUENCE [LARGE SCALE GENOMIC DNA]</scope>
    <source>
        <strain evidence="2">zdho120</strain>
    </source>
</reference>